<dbReference type="GO" id="GO:0060079">
    <property type="term" value="P:excitatory postsynaptic potential"/>
    <property type="evidence" value="ECO:0007669"/>
    <property type="project" value="TreeGrafter"/>
</dbReference>
<dbReference type="EMBL" id="KN124398">
    <property type="protein sequence ID" value="KFO21280.1"/>
    <property type="molecule type" value="Genomic_DNA"/>
</dbReference>
<feature type="signal peptide" evidence="1">
    <location>
        <begin position="1"/>
        <end position="21"/>
    </location>
</feature>
<sequence length="75" mass="8263">MDSRRAAVLLLLLLSMDWGHAEGPGGQDGDQLFVEKDIGLGAPQRTQNPGSLLRSLLQSMERTGWSPAFLFQPQR</sequence>
<keyword evidence="3" id="KW-1185">Reference proteome</keyword>
<reference evidence="2 3" key="1">
    <citation type="submission" date="2013-11" db="EMBL/GenBank/DDBJ databases">
        <title>The Damaraland mole rat (Fukomys damarensis) genome and evolution of African mole rats.</title>
        <authorList>
            <person name="Gladyshev V.N."/>
            <person name="Fang X."/>
        </authorList>
    </citation>
    <scope>NUCLEOTIDE SEQUENCE [LARGE SCALE GENOMIC DNA]</scope>
    <source>
        <tissue evidence="2">Liver</tissue>
    </source>
</reference>
<protein>
    <submittedName>
        <fullName evidence="2">FMRFamide-related peptide</fullName>
    </submittedName>
</protein>
<dbReference type="Proteomes" id="UP000028990">
    <property type="component" value="Unassembled WGS sequence"/>
</dbReference>
<accession>A0A091CUH3</accession>
<name>A0A091CUH3_FUKDA</name>
<dbReference type="PRINTS" id="PR01682">
    <property type="entry name" value="FMRFAMIDEPEP"/>
</dbReference>
<dbReference type="GO" id="GO:0043204">
    <property type="term" value="C:perikaryon"/>
    <property type="evidence" value="ECO:0007669"/>
    <property type="project" value="TreeGrafter"/>
</dbReference>
<dbReference type="AlphaFoldDB" id="A0A091CUH3"/>
<feature type="chain" id="PRO_5001871391" evidence="1">
    <location>
        <begin position="22"/>
        <end position="75"/>
    </location>
</feature>
<evidence type="ECO:0000313" key="2">
    <source>
        <dbReference type="EMBL" id="KFO21280.1"/>
    </source>
</evidence>
<dbReference type="GO" id="GO:0001664">
    <property type="term" value="F:G protein-coupled receptor binding"/>
    <property type="evidence" value="ECO:0007669"/>
    <property type="project" value="TreeGrafter"/>
</dbReference>
<gene>
    <name evidence="2" type="ORF">H920_17328</name>
</gene>
<dbReference type="PANTHER" id="PTHR15044:SF0">
    <property type="entry name" value="PRO-FMRFAMIDE-RELATED NEUROPEPTIDE FF"/>
    <property type="match status" value="1"/>
</dbReference>
<dbReference type="GO" id="GO:0005615">
    <property type="term" value="C:extracellular space"/>
    <property type="evidence" value="ECO:0007669"/>
    <property type="project" value="TreeGrafter"/>
</dbReference>
<dbReference type="PANTHER" id="PTHR15044">
    <property type="entry name" value="NEUROPEPTIDE FF"/>
    <property type="match status" value="1"/>
</dbReference>
<organism evidence="2 3">
    <name type="scientific">Fukomys damarensis</name>
    <name type="common">Damaraland mole rat</name>
    <name type="synonym">Cryptomys damarensis</name>
    <dbReference type="NCBI Taxonomy" id="885580"/>
    <lineage>
        <taxon>Eukaryota</taxon>
        <taxon>Metazoa</taxon>
        <taxon>Chordata</taxon>
        <taxon>Craniata</taxon>
        <taxon>Vertebrata</taxon>
        <taxon>Euteleostomi</taxon>
        <taxon>Mammalia</taxon>
        <taxon>Eutheria</taxon>
        <taxon>Euarchontoglires</taxon>
        <taxon>Glires</taxon>
        <taxon>Rodentia</taxon>
        <taxon>Hystricomorpha</taxon>
        <taxon>Bathyergidae</taxon>
        <taxon>Fukomys</taxon>
    </lineage>
</organism>
<dbReference type="eggNOG" id="ENOG502S60B">
    <property type="taxonomic scope" value="Eukaryota"/>
</dbReference>
<dbReference type="STRING" id="885580.ENSFDAP00000000205"/>
<dbReference type="GO" id="GO:0030425">
    <property type="term" value="C:dendrite"/>
    <property type="evidence" value="ECO:0007669"/>
    <property type="project" value="TreeGrafter"/>
</dbReference>
<evidence type="ECO:0000313" key="3">
    <source>
        <dbReference type="Proteomes" id="UP000028990"/>
    </source>
</evidence>
<keyword evidence="1" id="KW-0732">Signal</keyword>
<proteinExistence type="predicted"/>
<dbReference type="GO" id="GO:0005184">
    <property type="term" value="F:neuropeptide hormone activity"/>
    <property type="evidence" value="ECO:0007669"/>
    <property type="project" value="InterPro"/>
</dbReference>
<dbReference type="GO" id="GO:0098794">
    <property type="term" value="C:postsynapse"/>
    <property type="evidence" value="ECO:0007669"/>
    <property type="project" value="GOC"/>
</dbReference>
<dbReference type="InterPro" id="IPR008065">
    <property type="entry name" value="NPFF"/>
</dbReference>
<dbReference type="GO" id="GO:0043679">
    <property type="term" value="C:axon terminus"/>
    <property type="evidence" value="ECO:0007669"/>
    <property type="project" value="TreeGrafter"/>
</dbReference>
<evidence type="ECO:0000256" key="1">
    <source>
        <dbReference type="SAM" id="SignalP"/>
    </source>
</evidence>